<name>A0A378I417_9GAMM</name>
<dbReference type="OrthoDB" id="9767863at2"/>
<keyword evidence="4" id="KW-1185">Reference proteome</keyword>
<dbReference type="EMBL" id="UGNV01000001">
    <property type="protein sequence ID" value="STX29947.1"/>
    <property type="molecule type" value="Genomic_DNA"/>
</dbReference>
<dbReference type="GO" id="GO:0016747">
    <property type="term" value="F:acyltransferase activity, transferring groups other than amino-acyl groups"/>
    <property type="evidence" value="ECO:0007669"/>
    <property type="project" value="InterPro"/>
</dbReference>
<dbReference type="RefSeq" id="WP_160149899.1">
    <property type="nucleotide sequence ID" value="NZ_CAAAHO010000005.1"/>
</dbReference>
<sequence>MPKNINVLTSLRFFAALAVIFEHTRHFFTFTDPLKTDIPMAISVTFFFVLSGFILTYVYQDIEKSGKKFDFYAARIARAWPLHIATLLLAFFLLPLDKTLFHQPHYIATTLLNASLLHAWVPYSTVFFSYNSVSWAMSVELFFYIIFPFLGANWSRKWLLKSSLMLLFLILYLCFMTYVYIHNRNIDLTGITSVIPFSRLGEFVGGMIAAQIFINLNKKHISGGIILWSIIELITVIIAYYYAANIVNFSAWVAKHTISEVLVMYTVTSGTAPMFMALMMVFAFQKGIITKILSKDLFVFLGELSFALYLTHNILILFLVEHKANLALFSDPILFLFYSIALFLVSYVLWEYVQKPTRKIIYVYLQTRVKENLTALFKKRYKNIPEPNF</sequence>
<keyword evidence="1" id="KW-0812">Transmembrane</keyword>
<evidence type="ECO:0000256" key="1">
    <source>
        <dbReference type="SAM" id="Phobius"/>
    </source>
</evidence>
<feature type="transmembrane region" description="Helical" evidence="1">
    <location>
        <begin position="332"/>
        <end position="350"/>
    </location>
</feature>
<keyword evidence="3" id="KW-0808">Transferase</keyword>
<organism evidence="3 4">
    <name type="scientific">Legionella beliardensis</name>
    <dbReference type="NCBI Taxonomy" id="91822"/>
    <lineage>
        <taxon>Bacteria</taxon>
        <taxon>Pseudomonadati</taxon>
        <taxon>Pseudomonadota</taxon>
        <taxon>Gammaproteobacteria</taxon>
        <taxon>Legionellales</taxon>
        <taxon>Legionellaceae</taxon>
        <taxon>Legionella</taxon>
    </lineage>
</organism>
<keyword evidence="1" id="KW-0472">Membrane</keyword>
<dbReference type="Pfam" id="PF01757">
    <property type="entry name" value="Acyl_transf_3"/>
    <property type="match status" value="1"/>
</dbReference>
<evidence type="ECO:0000313" key="3">
    <source>
        <dbReference type="EMBL" id="STX29947.1"/>
    </source>
</evidence>
<feature type="transmembrane region" description="Helical" evidence="1">
    <location>
        <begin position="193"/>
        <end position="213"/>
    </location>
</feature>
<dbReference type="InterPro" id="IPR050879">
    <property type="entry name" value="Acyltransferase_3"/>
</dbReference>
<dbReference type="Proteomes" id="UP000254968">
    <property type="component" value="Unassembled WGS sequence"/>
</dbReference>
<feature type="transmembrane region" description="Helical" evidence="1">
    <location>
        <begin position="38"/>
        <end position="59"/>
    </location>
</feature>
<dbReference type="GO" id="GO:0009103">
    <property type="term" value="P:lipopolysaccharide biosynthetic process"/>
    <property type="evidence" value="ECO:0007669"/>
    <property type="project" value="TreeGrafter"/>
</dbReference>
<dbReference type="PANTHER" id="PTHR23028">
    <property type="entry name" value="ACETYLTRANSFERASE"/>
    <property type="match status" value="1"/>
</dbReference>
<feature type="transmembrane region" description="Helical" evidence="1">
    <location>
        <begin position="297"/>
        <end position="320"/>
    </location>
</feature>
<protein>
    <submittedName>
        <fullName evidence="3">Acetyltransferase</fullName>
    </submittedName>
</protein>
<dbReference type="InterPro" id="IPR002656">
    <property type="entry name" value="Acyl_transf_3_dom"/>
</dbReference>
<feature type="transmembrane region" description="Helical" evidence="1">
    <location>
        <begin position="79"/>
        <end position="96"/>
    </location>
</feature>
<feature type="transmembrane region" description="Helical" evidence="1">
    <location>
        <begin position="225"/>
        <end position="243"/>
    </location>
</feature>
<keyword evidence="1" id="KW-1133">Transmembrane helix</keyword>
<feature type="domain" description="Acyltransferase 3" evidence="2">
    <location>
        <begin position="9"/>
        <end position="350"/>
    </location>
</feature>
<gene>
    <name evidence="3" type="ORF">NCTC13315_02507</name>
</gene>
<feature type="transmembrane region" description="Helical" evidence="1">
    <location>
        <begin position="263"/>
        <end position="285"/>
    </location>
</feature>
<feature type="transmembrane region" description="Helical" evidence="1">
    <location>
        <begin position="164"/>
        <end position="181"/>
    </location>
</feature>
<proteinExistence type="predicted"/>
<dbReference type="PANTHER" id="PTHR23028:SF53">
    <property type="entry name" value="ACYL_TRANSF_3 DOMAIN-CONTAINING PROTEIN"/>
    <property type="match status" value="1"/>
</dbReference>
<dbReference type="GO" id="GO:0016020">
    <property type="term" value="C:membrane"/>
    <property type="evidence" value="ECO:0007669"/>
    <property type="project" value="TreeGrafter"/>
</dbReference>
<evidence type="ECO:0000313" key="4">
    <source>
        <dbReference type="Proteomes" id="UP000254968"/>
    </source>
</evidence>
<feature type="transmembrane region" description="Helical" evidence="1">
    <location>
        <begin position="133"/>
        <end position="152"/>
    </location>
</feature>
<accession>A0A378I417</accession>
<reference evidence="3 4" key="1">
    <citation type="submission" date="2018-06" db="EMBL/GenBank/DDBJ databases">
        <authorList>
            <consortium name="Pathogen Informatics"/>
            <person name="Doyle S."/>
        </authorList>
    </citation>
    <scope>NUCLEOTIDE SEQUENCE [LARGE SCALE GENOMIC DNA]</scope>
    <source>
        <strain evidence="3 4">NCTC13315</strain>
    </source>
</reference>
<dbReference type="AlphaFoldDB" id="A0A378I417"/>
<evidence type="ECO:0000259" key="2">
    <source>
        <dbReference type="Pfam" id="PF01757"/>
    </source>
</evidence>